<dbReference type="InterPro" id="IPR004776">
    <property type="entry name" value="Mem_transp_PIN-like"/>
</dbReference>
<keyword evidence="4 8" id="KW-0812">Transmembrane</keyword>
<dbReference type="InterPro" id="IPR051107">
    <property type="entry name" value="Auxin_Efflux_Carrier"/>
</dbReference>
<reference evidence="9" key="1">
    <citation type="submission" date="2022-04" db="EMBL/GenBank/DDBJ databases">
        <title>A functionally conserved STORR gene fusion in Papaver species that diverged 16.8 million years ago.</title>
        <authorList>
            <person name="Catania T."/>
        </authorList>
    </citation>
    <scope>NUCLEOTIDE SEQUENCE</scope>
    <source>
        <strain evidence="9">S-188037</strain>
    </source>
</reference>
<evidence type="ECO:0000256" key="4">
    <source>
        <dbReference type="ARBA" id="ARBA00022692"/>
    </source>
</evidence>
<evidence type="ECO:0000256" key="3">
    <source>
        <dbReference type="ARBA" id="ARBA00022448"/>
    </source>
</evidence>
<dbReference type="Pfam" id="PF03547">
    <property type="entry name" value="Mem_trans"/>
    <property type="match status" value="1"/>
</dbReference>
<dbReference type="Proteomes" id="UP001202328">
    <property type="component" value="Unassembled WGS sequence"/>
</dbReference>
<protein>
    <recommendedName>
        <fullName evidence="11">Auxin efflux carrier component</fullName>
    </recommendedName>
</protein>
<evidence type="ECO:0000256" key="2">
    <source>
        <dbReference type="ARBA" id="ARBA00009177"/>
    </source>
</evidence>
<feature type="transmembrane region" description="Helical" evidence="8">
    <location>
        <begin position="275"/>
        <end position="294"/>
    </location>
</feature>
<keyword evidence="5 8" id="KW-1133">Transmembrane helix</keyword>
<organism evidence="9 10">
    <name type="scientific">Papaver atlanticum</name>
    <dbReference type="NCBI Taxonomy" id="357466"/>
    <lineage>
        <taxon>Eukaryota</taxon>
        <taxon>Viridiplantae</taxon>
        <taxon>Streptophyta</taxon>
        <taxon>Embryophyta</taxon>
        <taxon>Tracheophyta</taxon>
        <taxon>Spermatophyta</taxon>
        <taxon>Magnoliopsida</taxon>
        <taxon>Ranunculales</taxon>
        <taxon>Papaveraceae</taxon>
        <taxon>Papaveroideae</taxon>
        <taxon>Papaver</taxon>
    </lineage>
</organism>
<accession>A0AAD4SY85</accession>
<dbReference type="PANTHER" id="PTHR31752:SF2">
    <property type="entry name" value="AUXIN EFFLUX CARRIER COMPONENT 5"/>
    <property type="match status" value="1"/>
</dbReference>
<evidence type="ECO:0000256" key="5">
    <source>
        <dbReference type="ARBA" id="ARBA00022989"/>
    </source>
</evidence>
<name>A0AAD4SY85_9MAGN</name>
<evidence type="ECO:0000256" key="1">
    <source>
        <dbReference type="ARBA" id="ARBA00004141"/>
    </source>
</evidence>
<feature type="transmembrane region" description="Helical" evidence="8">
    <location>
        <begin position="103"/>
        <end position="123"/>
    </location>
</feature>
<comment type="caution">
    <text evidence="9">The sequence shown here is derived from an EMBL/GenBank/DDBJ whole genome shotgun (WGS) entry which is preliminary data.</text>
</comment>
<dbReference type="GO" id="GO:0005886">
    <property type="term" value="C:plasma membrane"/>
    <property type="evidence" value="ECO:0007669"/>
    <property type="project" value="TreeGrafter"/>
</dbReference>
<evidence type="ECO:0000256" key="7">
    <source>
        <dbReference type="ARBA" id="ARBA00023294"/>
    </source>
</evidence>
<gene>
    <name evidence="9" type="ORF">MKW98_028196</name>
</gene>
<comment type="similarity">
    <text evidence="2">Belongs to the auxin efflux carrier (TC 2.A.69.1) family.</text>
</comment>
<keyword evidence="10" id="KW-1185">Reference proteome</keyword>
<comment type="subcellular location">
    <subcellularLocation>
        <location evidence="1">Membrane</location>
        <topology evidence="1">Multi-pass membrane protein</topology>
    </subcellularLocation>
</comment>
<evidence type="ECO:0008006" key="11">
    <source>
        <dbReference type="Google" id="ProtNLM"/>
    </source>
</evidence>
<feature type="transmembrane region" description="Helical" evidence="8">
    <location>
        <begin position="306"/>
        <end position="329"/>
    </location>
</feature>
<keyword evidence="7" id="KW-0927">Auxin signaling pathway</keyword>
<sequence>MVLEWGHDIINIIVAITPLYVAVILGFVAVKWFKFFSQEQCSTINRFTSYFTLPFFTFNFFAHVNPFDWNYAFLGADAFSKLVILIVLVAWVKCSSNGSWCWLITKFSLLTITNSAAVGVPVLKAMYGDNAVALVSQGYVIQQTVWSSVVMFIFEFHKASQSSQVVDADVVTDLEGNKQLVVVITTTTRPSFWCPAKIVLWHIEMPRIIDGSILIMQKAAIGCFMFNIGLVTALPEKVIACGTKLAVFSLVLRFLAGPAAMAVGCRAVGLHGDNLHIAIIHAALPLSPLAYAYAKEYGLHADVICSALIIGTMLSLPVLIVYFVAFGYWS</sequence>
<keyword evidence="6 8" id="KW-0472">Membrane</keyword>
<evidence type="ECO:0000256" key="6">
    <source>
        <dbReference type="ARBA" id="ARBA00023136"/>
    </source>
</evidence>
<feature type="transmembrane region" description="Helical" evidence="8">
    <location>
        <begin position="71"/>
        <end position="91"/>
    </location>
</feature>
<dbReference type="GO" id="GO:0005783">
    <property type="term" value="C:endoplasmic reticulum"/>
    <property type="evidence" value="ECO:0007669"/>
    <property type="project" value="TreeGrafter"/>
</dbReference>
<dbReference type="PANTHER" id="PTHR31752">
    <property type="entry name" value="AUXIN EFFLUX CARRIER COMPONENT 1B-RELATED"/>
    <property type="match status" value="1"/>
</dbReference>
<evidence type="ECO:0000256" key="8">
    <source>
        <dbReference type="SAM" id="Phobius"/>
    </source>
</evidence>
<feature type="transmembrane region" description="Helical" evidence="8">
    <location>
        <begin position="246"/>
        <end position="269"/>
    </location>
</feature>
<dbReference type="GO" id="GO:0010329">
    <property type="term" value="F:auxin efflux transmembrane transporter activity"/>
    <property type="evidence" value="ECO:0007669"/>
    <property type="project" value="TreeGrafter"/>
</dbReference>
<feature type="transmembrane region" description="Helical" evidence="8">
    <location>
        <begin position="47"/>
        <end position="65"/>
    </location>
</feature>
<keyword evidence="3" id="KW-0813">Transport</keyword>
<proteinExistence type="inferred from homology"/>
<dbReference type="EMBL" id="JAJJMB010008071">
    <property type="protein sequence ID" value="KAI3926060.1"/>
    <property type="molecule type" value="Genomic_DNA"/>
</dbReference>
<evidence type="ECO:0000313" key="9">
    <source>
        <dbReference type="EMBL" id="KAI3926060.1"/>
    </source>
</evidence>
<dbReference type="AlphaFoldDB" id="A0AAD4SY85"/>
<evidence type="ECO:0000313" key="10">
    <source>
        <dbReference type="Proteomes" id="UP001202328"/>
    </source>
</evidence>
<feature type="transmembrane region" description="Helical" evidence="8">
    <location>
        <begin position="215"/>
        <end position="234"/>
    </location>
</feature>
<dbReference type="GO" id="GO:0009734">
    <property type="term" value="P:auxin-activated signaling pathway"/>
    <property type="evidence" value="ECO:0007669"/>
    <property type="project" value="UniProtKB-KW"/>
</dbReference>
<feature type="transmembrane region" description="Helical" evidence="8">
    <location>
        <begin position="12"/>
        <end position="35"/>
    </location>
</feature>
<dbReference type="GO" id="GO:0009926">
    <property type="term" value="P:auxin polar transport"/>
    <property type="evidence" value="ECO:0007669"/>
    <property type="project" value="TreeGrafter"/>
</dbReference>